<name>A0ACA9MHH1_9GLOM</name>
<reference evidence="1" key="1">
    <citation type="submission" date="2021-06" db="EMBL/GenBank/DDBJ databases">
        <authorList>
            <person name="Kallberg Y."/>
            <person name="Tangrot J."/>
            <person name="Rosling A."/>
        </authorList>
    </citation>
    <scope>NUCLEOTIDE SEQUENCE</scope>
    <source>
        <strain evidence="1">IL203A</strain>
    </source>
</reference>
<accession>A0ACA9MHH1</accession>
<feature type="non-terminal residue" evidence="1">
    <location>
        <position position="1"/>
    </location>
</feature>
<sequence>VVAIWGQTSIVSVNKGYPRFTKRLHKCVGVTLLLLACGELWWRFEGSFHRLCCFKNKDIAEKKAMMHIHINHEDYIKLPEFTWEEINERVQRGAYLVVCDGLVVDIHSWIGSHPGGSQILLRVNIIMVIGTDITNDFYNTHNNKPAAEDIDSPEALLIPKDVPSGNSSSVLAKYINHLRGKPAPQPRLSAAKFVDSFNGKFYIREPLAQHTHSRFATQKMATLVIGKMSESVSEKGPLVQSDRSIYQSLDESIEIDKNLTKTIKFHRYKLISKQMVNANVKYPVMRFTFSIVHKSEKDVYTERFLPGQYIEVQSRVRGQIVIRSYTPLEGCLSKSFSIYVKIYPKGLFSQHLNEQLIGYEIQARGPFDVCERHKLHIASSNSLSRRESILSNARTYIPYSPYTSNKPSGMLSPTKTPKTSLLNPDSPDGGTGITPMLQLIKYYLEQSIKQKNESGQYFKYKRMHLLFGNRKIEDVIDGILLEDLALSSRGQLTVTYCLSEPPSDWDGLRGRIIKPIILDWMNIMRGVLLESQNNTQLMTQDKNYLNILQSHSVRRDANEQNRSPSSPTTIQAKYEAAQIIPYITTDAQPPVEDPIIRPDNYDNNQKYDDDSIIDMGPRPESKASTERTGKPKSIDPDLANSSKDVLIQGKIVVCGPPEMVFNVEQSLVEMGFSESMIILH</sequence>
<organism evidence="1 2">
    <name type="scientific">Dentiscutata heterogama</name>
    <dbReference type="NCBI Taxonomy" id="1316150"/>
    <lineage>
        <taxon>Eukaryota</taxon>
        <taxon>Fungi</taxon>
        <taxon>Fungi incertae sedis</taxon>
        <taxon>Mucoromycota</taxon>
        <taxon>Glomeromycotina</taxon>
        <taxon>Glomeromycetes</taxon>
        <taxon>Diversisporales</taxon>
        <taxon>Gigasporaceae</taxon>
        <taxon>Dentiscutata</taxon>
    </lineage>
</organism>
<gene>
    <name evidence="1" type="ORF">DHETER_LOCUS6892</name>
</gene>
<comment type="caution">
    <text evidence="1">The sequence shown here is derived from an EMBL/GenBank/DDBJ whole genome shotgun (WGS) entry which is preliminary data.</text>
</comment>
<evidence type="ECO:0000313" key="2">
    <source>
        <dbReference type="Proteomes" id="UP000789702"/>
    </source>
</evidence>
<proteinExistence type="predicted"/>
<evidence type="ECO:0000313" key="1">
    <source>
        <dbReference type="EMBL" id="CAG8591847.1"/>
    </source>
</evidence>
<keyword evidence="2" id="KW-1185">Reference proteome</keyword>
<dbReference type="Proteomes" id="UP000789702">
    <property type="component" value="Unassembled WGS sequence"/>
</dbReference>
<protein>
    <submittedName>
        <fullName evidence="1">14243_t:CDS:1</fullName>
    </submittedName>
</protein>
<dbReference type="EMBL" id="CAJVPU010009146">
    <property type="protein sequence ID" value="CAG8591847.1"/>
    <property type="molecule type" value="Genomic_DNA"/>
</dbReference>